<accession>A0A8J5WZZ4</accession>
<organism evidence="2 3">
    <name type="scientific">Zizania palustris</name>
    <name type="common">Northern wild rice</name>
    <dbReference type="NCBI Taxonomy" id="103762"/>
    <lineage>
        <taxon>Eukaryota</taxon>
        <taxon>Viridiplantae</taxon>
        <taxon>Streptophyta</taxon>
        <taxon>Embryophyta</taxon>
        <taxon>Tracheophyta</taxon>
        <taxon>Spermatophyta</taxon>
        <taxon>Magnoliopsida</taxon>
        <taxon>Liliopsida</taxon>
        <taxon>Poales</taxon>
        <taxon>Poaceae</taxon>
        <taxon>BOP clade</taxon>
        <taxon>Oryzoideae</taxon>
        <taxon>Oryzeae</taxon>
        <taxon>Zizaniinae</taxon>
        <taxon>Zizania</taxon>
    </lineage>
</organism>
<evidence type="ECO:0000256" key="1">
    <source>
        <dbReference type="SAM" id="MobiDB-lite"/>
    </source>
</evidence>
<name>A0A8J5WZZ4_ZIZPA</name>
<evidence type="ECO:0000313" key="3">
    <source>
        <dbReference type="Proteomes" id="UP000729402"/>
    </source>
</evidence>
<comment type="caution">
    <text evidence="2">The sequence shown here is derived from an EMBL/GenBank/DDBJ whole genome shotgun (WGS) entry which is preliminary data.</text>
</comment>
<sequence length="70" mass="8088">MMRQSTAEPGLLLEMRDLKRSPGLEMGRQRHTAVRCAAAHTRTKVTRTTDDRLRDDSRRHNTTTNLREAI</sequence>
<dbReference type="Proteomes" id="UP000729402">
    <property type="component" value="Unassembled WGS sequence"/>
</dbReference>
<dbReference type="EMBL" id="JAAALK010000079">
    <property type="protein sequence ID" value="KAG8098807.1"/>
    <property type="molecule type" value="Genomic_DNA"/>
</dbReference>
<gene>
    <name evidence="2" type="ORF">GUJ93_ZPchr0013g37079</name>
</gene>
<reference evidence="2" key="2">
    <citation type="submission" date="2021-02" db="EMBL/GenBank/DDBJ databases">
        <authorList>
            <person name="Kimball J.A."/>
            <person name="Haas M.W."/>
            <person name="Macchietto M."/>
            <person name="Kono T."/>
            <person name="Duquette J."/>
            <person name="Shao M."/>
        </authorList>
    </citation>
    <scope>NUCLEOTIDE SEQUENCE</scope>
    <source>
        <tissue evidence="2">Fresh leaf tissue</tissue>
    </source>
</reference>
<feature type="compositionally biased region" description="Basic and acidic residues" evidence="1">
    <location>
        <begin position="47"/>
        <end position="59"/>
    </location>
</feature>
<feature type="region of interest" description="Disordered" evidence="1">
    <location>
        <begin position="1"/>
        <end position="70"/>
    </location>
</feature>
<proteinExistence type="predicted"/>
<keyword evidence="3" id="KW-1185">Reference proteome</keyword>
<protein>
    <submittedName>
        <fullName evidence="2">Uncharacterized protein</fullName>
    </submittedName>
</protein>
<dbReference type="AlphaFoldDB" id="A0A8J5WZZ4"/>
<reference evidence="2" key="1">
    <citation type="journal article" date="2021" name="bioRxiv">
        <title>Whole Genome Assembly and Annotation of Northern Wild Rice, Zizania palustris L., Supports a Whole Genome Duplication in the Zizania Genus.</title>
        <authorList>
            <person name="Haas M."/>
            <person name="Kono T."/>
            <person name="Macchietto M."/>
            <person name="Millas R."/>
            <person name="McGilp L."/>
            <person name="Shao M."/>
            <person name="Duquette J."/>
            <person name="Hirsch C.N."/>
            <person name="Kimball J."/>
        </authorList>
    </citation>
    <scope>NUCLEOTIDE SEQUENCE</scope>
    <source>
        <tissue evidence="2">Fresh leaf tissue</tissue>
    </source>
</reference>
<evidence type="ECO:0000313" key="2">
    <source>
        <dbReference type="EMBL" id="KAG8098807.1"/>
    </source>
</evidence>